<comment type="similarity">
    <text evidence="1">Belongs to the aldehyde dehydrogenase family.</text>
</comment>
<evidence type="ECO:0000259" key="4">
    <source>
        <dbReference type="Pfam" id="PF00171"/>
    </source>
</evidence>
<keyword evidence="2" id="KW-0521">NADP</keyword>
<evidence type="ECO:0000313" key="5">
    <source>
        <dbReference type="EMBL" id="AEH61814.1"/>
    </source>
</evidence>
<dbReference type="InterPro" id="IPR016163">
    <property type="entry name" value="Ald_DH_C"/>
</dbReference>
<reference evidence="5" key="1">
    <citation type="submission" date="2010-07" db="EMBL/GenBank/DDBJ databases">
        <title>The complete genome of Methanosalsum zhilinae DSM 4017.</title>
        <authorList>
            <consortium name="US DOE Joint Genome Institute (JGI-PGF)"/>
            <person name="Lucas S."/>
            <person name="Copeland A."/>
            <person name="Lapidus A."/>
            <person name="Glavina del Rio T."/>
            <person name="Dalin E."/>
            <person name="Tice H."/>
            <person name="Bruce D."/>
            <person name="Goodwin L."/>
            <person name="Pitluck S."/>
            <person name="Kyrpides N."/>
            <person name="Mavromatis K."/>
            <person name="Ovchinnikova G."/>
            <person name="Daligault H."/>
            <person name="Detter J.C."/>
            <person name="Han C."/>
            <person name="Tapia R."/>
            <person name="Larimer F."/>
            <person name="Land M."/>
            <person name="Hauser L."/>
            <person name="Markowitz V."/>
            <person name="Cheng J.-F."/>
            <person name="Hugenholtz P."/>
            <person name="Woyke T."/>
            <person name="Wu D."/>
            <person name="Spring S."/>
            <person name="Schueler E."/>
            <person name="Brambilla E."/>
            <person name="Klenk H.-P."/>
            <person name="Eisen J.A."/>
        </authorList>
    </citation>
    <scope>NUCLEOTIDE SEQUENCE</scope>
    <source>
        <strain evidence="5">DSM 4017</strain>
    </source>
</reference>
<dbReference type="PANTHER" id="PTHR43217:SF1">
    <property type="entry name" value="SUCCINATE SEMIALDEHYDE DEHYDROGENASE [NAD(P)+] SAD"/>
    <property type="match status" value="1"/>
</dbReference>
<protein>
    <submittedName>
        <fullName evidence="5">Aldehyde Dehydrogenase</fullName>
    </submittedName>
</protein>
<dbReference type="GO" id="GO:0004030">
    <property type="term" value="F:aldehyde dehydrogenase [NAD(P)+] activity"/>
    <property type="evidence" value="ECO:0007669"/>
    <property type="project" value="InterPro"/>
</dbReference>
<name>F7XKU7_METZD</name>
<dbReference type="AlphaFoldDB" id="F7XKU7"/>
<evidence type="ECO:0000256" key="2">
    <source>
        <dbReference type="ARBA" id="ARBA00022857"/>
    </source>
</evidence>
<dbReference type="RefSeq" id="WP_013899249.1">
    <property type="nucleotide sequence ID" value="NC_015676.1"/>
</dbReference>
<dbReference type="PANTHER" id="PTHR43217">
    <property type="entry name" value="SUCCINATE SEMIALDEHYDE DEHYDROGENASE [NAD(P)+] SAD"/>
    <property type="match status" value="1"/>
</dbReference>
<accession>F7XKU7</accession>
<dbReference type="STRING" id="679901.Mzhil_1980"/>
<dbReference type="EMBL" id="CP002101">
    <property type="protein sequence ID" value="AEH61814.1"/>
    <property type="molecule type" value="Genomic_DNA"/>
</dbReference>
<dbReference type="OrthoDB" id="6342at2157"/>
<dbReference type="InterPro" id="IPR015590">
    <property type="entry name" value="Aldehyde_DH_dom"/>
</dbReference>
<dbReference type="FunFam" id="3.40.309.10:FF:000009">
    <property type="entry name" value="Aldehyde dehydrogenase A"/>
    <property type="match status" value="1"/>
</dbReference>
<feature type="domain" description="Aldehyde dehydrogenase" evidence="4">
    <location>
        <begin position="3"/>
        <end position="452"/>
    </location>
</feature>
<evidence type="ECO:0000313" key="6">
    <source>
        <dbReference type="Proteomes" id="UP000006622"/>
    </source>
</evidence>
<dbReference type="SUPFAM" id="SSF53720">
    <property type="entry name" value="ALDH-like"/>
    <property type="match status" value="1"/>
</dbReference>
<dbReference type="GO" id="GO:0004777">
    <property type="term" value="F:succinate-semialdehyde dehydrogenase (NAD+) activity"/>
    <property type="evidence" value="ECO:0007669"/>
    <property type="project" value="TreeGrafter"/>
</dbReference>
<dbReference type="Gene3D" id="3.40.309.10">
    <property type="entry name" value="Aldehyde Dehydrogenase, Chain A, domain 2"/>
    <property type="match status" value="1"/>
</dbReference>
<sequence length="455" mass="49882">MATIASINPATEEIYKEFEMFSTDHTSRCIEKATCAFKEWRNTDIVLRSEHLSNTARVLRKGKNELASVITEEMGKPIKQSVREIEKCASTFEYFANEAENLLQPIEHGAGAKKSYIRPEPLGPLLCIKPWNFPFWQVLSFASYALMSANVVLLKHSSYVPMCAQKIEDVFLDAGVPEGVFQTLMIDGKCASSLIGRDEIRGVSFTGSTLTGEKVAEKAGRHMKKAVLELGGSDPFIVLEGSDIEMAASTAASARFLNCGQVCISAKRIIVQESIADDFIPLFAEHTEKMKIGDPMDSSTDIGPLASKQQVETLDVQVNDALDHGANVVLEGGKMDGDGYFYSPVILTDITRDMKVYREETFGPVAPIITVNDESEAIQTANDSDFGLGATLWCSDDEKAMKLAGEIESGMVGINGFFRPEPSMPFGGTKKSGIGRELSSFGMYEFMNLKSVKLY</sequence>
<dbReference type="InterPro" id="IPR016162">
    <property type="entry name" value="Ald_DH_N"/>
</dbReference>
<proteinExistence type="inferred from homology"/>
<gene>
    <name evidence="5" type="ordered locus">Mzhil_1980</name>
</gene>
<evidence type="ECO:0000256" key="1">
    <source>
        <dbReference type="ARBA" id="ARBA00009986"/>
    </source>
</evidence>
<dbReference type="KEGG" id="mzh:Mzhil_1980"/>
<evidence type="ECO:0000256" key="3">
    <source>
        <dbReference type="ARBA" id="ARBA00023002"/>
    </source>
</evidence>
<dbReference type="Proteomes" id="UP000006622">
    <property type="component" value="Chromosome"/>
</dbReference>
<dbReference type="GeneID" id="10823625"/>
<dbReference type="Gene3D" id="3.40.605.10">
    <property type="entry name" value="Aldehyde Dehydrogenase, Chain A, domain 1"/>
    <property type="match status" value="1"/>
</dbReference>
<dbReference type="InterPro" id="IPR044148">
    <property type="entry name" value="ALDH_GabD1-like"/>
</dbReference>
<dbReference type="InterPro" id="IPR047110">
    <property type="entry name" value="GABD/Sad-like"/>
</dbReference>
<dbReference type="FunFam" id="3.40.605.10:FF:000012">
    <property type="entry name" value="NAD-dependent succinate-semialdehyde dehydrogenase"/>
    <property type="match status" value="1"/>
</dbReference>
<keyword evidence="6" id="KW-1185">Reference proteome</keyword>
<dbReference type="CDD" id="cd07100">
    <property type="entry name" value="ALDH_SSADH1_GabD1"/>
    <property type="match status" value="1"/>
</dbReference>
<organism evidence="5 6">
    <name type="scientific">Methanosalsum zhilinae (strain DSM 4017 / NBRC 107636 / OCM 62 / WeN5)</name>
    <name type="common">Methanohalophilus zhilinae</name>
    <dbReference type="NCBI Taxonomy" id="679901"/>
    <lineage>
        <taxon>Archaea</taxon>
        <taxon>Methanobacteriati</taxon>
        <taxon>Methanobacteriota</taxon>
        <taxon>Stenosarchaea group</taxon>
        <taxon>Methanomicrobia</taxon>
        <taxon>Methanosarcinales</taxon>
        <taxon>Methanosarcinaceae</taxon>
        <taxon>Methanosalsum</taxon>
    </lineage>
</organism>
<dbReference type="HOGENOM" id="CLU_005391_1_0_2"/>
<dbReference type="Pfam" id="PF00171">
    <property type="entry name" value="Aldedh"/>
    <property type="match status" value="1"/>
</dbReference>
<keyword evidence="3" id="KW-0560">Oxidoreductase</keyword>
<dbReference type="InterPro" id="IPR016161">
    <property type="entry name" value="Ald_DH/histidinol_DH"/>
</dbReference>